<name>A0A0M9AJ95_9EURY</name>
<protein>
    <recommendedName>
        <fullName evidence="3">TFIIB-type zinc ribbon-containing protein</fullName>
    </recommendedName>
</protein>
<evidence type="ECO:0000313" key="2">
    <source>
        <dbReference type="Proteomes" id="UP000037729"/>
    </source>
</evidence>
<dbReference type="Proteomes" id="UP000037729">
    <property type="component" value="Unassembled WGS sequence"/>
</dbReference>
<proteinExistence type="predicted"/>
<evidence type="ECO:0008006" key="3">
    <source>
        <dbReference type="Google" id="ProtNLM"/>
    </source>
</evidence>
<dbReference type="EMBL" id="LIUF01000003">
    <property type="protein sequence ID" value="KOX93132.1"/>
    <property type="molecule type" value="Genomic_DNA"/>
</dbReference>
<reference evidence="1 2" key="1">
    <citation type="submission" date="2015-08" db="EMBL/GenBank/DDBJ databases">
        <title>Genomes of Isolates from Cabo Rojo, PR.</title>
        <authorList>
            <person name="Sanchez-Nieves R.L."/>
            <person name="Montalvo-Rodriguez R."/>
        </authorList>
    </citation>
    <scope>NUCLEOTIDE SEQUENCE [LARGE SCALE GENOMIC DNA]</scope>
    <source>
        <strain evidence="1 2">SL3</strain>
    </source>
</reference>
<keyword evidence="2" id="KW-1185">Reference proteome</keyword>
<comment type="caution">
    <text evidence="1">The sequence shown here is derived from an EMBL/GenBank/DDBJ whole genome shotgun (WGS) entry which is preliminary data.</text>
</comment>
<evidence type="ECO:0000313" key="1">
    <source>
        <dbReference type="EMBL" id="KOX93132.1"/>
    </source>
</evidence>
<dbReference type="PATRIC" id="fig|1705562.3.peg.560"/>
<dbReference type="InterPro" id="IPR055541">
    <property type="entry name" value="DUF7117"/>
</dbReference>
<dbReference type="OrthoDB" id="341613at2157"/>
<accession>A0A0M9AJ95</accession>
<sequence length="239" mass="26581">MKVRGERECQDCGTRWRYYETGSIACPDCGSIHSVGIDEHTEHTDTPATLDLTPVRSRIDADQTREIADAAAEHCREYTRKRGFIDAGELRQFDQTFVAAVELQHIGTHLAREMRHGDPAERYFYELLGGADDGNRPAVEDVPSALRVPYGLAMAAAVDSYQRDVRTYLDAHPDPTARQLSGRIRDHRKRVEALDGDVDPADANRLVHAARGLGSYITGDESAFVRAENWLAGIEDDTA</sequence>
<dbReference type="AlphaFoldDB" id="A0A0M9AJ95"/>
<dbReference type="Pfam" id="PF23430">
    <property type="entry name" value="DUF7117"/>
    <property type="match status" value="1"/>
</dbReference>
<organism evidence="1 2">
    <name type="scientific">Haloarcula rubripromontorii</name>
    <dbReference type="NCBI Taxonomy" id="1705562"/>
    <lineage>
        <taxon>Archaea</taxon>
        <taxon>Methanobacteriati</taxon>
        <taxon>Methanobacteriota</taxon>
        <taxon>Stenosarchaea group</taxon>
        <taxon>Halobacteria</taxon>
        <taxon>Halobacteriales</taxon>
        <taxon>Haloarculaceae</taxon>
        <taxon>Haloarcula</taxon>
    </lineage>
</organism>
<gene>
    <name evidence="1" type="ORF">AMS69_11855</name>
</gene>
<dbReference type="RefSeq" id="WP_053968265.1">
    <property type="nucleotide sequence ID" value="NZ_LIUF01000003.1"/>
</dbReference>